<name>A0ABN3I8D7_9ACTN</name>
<evidence type="ECO:0000313" key="3">
    <source>
        <dbReference type="EMBL" id="GAA2397522.1"/>
    </source>
</evidence>
<dbReference type="EMBL" id="BAAATJ010000009">
    <property type="protein sequence ID" value="GAA2397522.1"/>
    <property type="molecule type" value="Genomic_DNA"/>
</dbReference>
<feature type="compositionally biased region" description="Basic and acidic residues" evidence="1">
    <location>
        <begin position="397"/>
        <end position="419"/>
    </location>
</feature>
<feature type="transmembrane region" description="Helical" evidence="2">
    <location>
        <begin position="104"/>
        <end position="123"/>
    </location>
</feature>
<dbReference type="RefSeq" id="WP_344630980.1">
    <property type="nucleotide sequence ID" value="NZ_BAAATJ010000009.1"/>
</dbReference>
<comment type="caution">
    <text evidence="3">The sequence shown here is derived from an EMBL/GenBank/DDBJ whole genome shotgun (WGS) entry which is preliminary data.</text>
</comment>
<feature type="transmembrane region" description="Helical" evidence="2">
    <location>
        <begin position="360"/>
        <end position="383"/>
    </location>
</feature>
<feature type="transmembrane region" description="Helical" evidence="2">
    <location>
        <begin position="202"/>
        <end position="225"/>
    </location>
</feature>
<feature type="transmembrane region" description="Helical" evidence="2">
    <location>
        <begin position="278"/>
        <end position="302"/>
    </location>
</feature>
<evidence type="ECO:0000256" key="2">
    <source>
        <dbReference type="SAM" id="Phobius"/>
    </source>
</evidence>
<feature type="transmembrane region" description="Helical" evidence="2">
    <location>
        <begin position="75"/>
        <end position="92"/>
    </location>
</feature>
<proteinExistence type="predicted"/>
<gene>
    <name evidence="3" type="ORF">GCM10010420_24440</name>
</gene>
<evidence type="ECO:0008006" key="5">
    <source>
        <dbReference type="Google" id="ProtNLM"/>
    </source>
</evidence>
<sequence>MRLPFPPVRGGHTAACLLGFAAAEVLAVLPGQVGWALNGGFAEEGAAARFRLLTVSPALLYHAGGGWEAARYEAVRMLVFTALLVWAARWAAPRIAPVGLSALAWPPVLLLSAAPANLLALAVTNLRPLLSGAAPPGRLLEQVAADARAFTGHATWLALWAGLAVVARELLSTTEAGEEPDLPGSGPGALLEWLRVRFASPFGLAAQLALCLALVAVCTATLVLLRDHVPAGPQTLCGPRAPCERGELEEAFHQAWSWRWEPWEGVPHALRERRAAEIAAALPTLLAVLVPLACLPSTFFGLRLLATARSRGLAAFVWGWGVYVHTCVLYAFGTEVVLLYHRYGEFSLALPVQALSPPAGLVHAAVWGWVVGLTAAGVVRLLWRTGKDGRGTVAGDDEGKGGEDGRKDGTDDRGETVGR</sequence>
<accession>A0ABN3I8D7</accession>
<reference evidence="3 4" key="1">
    <citation type="journal article" date="2019" name="Int. J. Syst. Evol. Microbiol.">
        <title>The Global Catalogue of Microorganisms (GCM) 10K type strain sequencing project: providing services to taxonomists for standard genome sequencing and annotation.</title>
        <authorList>
            <consortium name="The Broad Institute Genomics Platform"/>
            <consortium name="The Broad Institute Genome Sequencing Center for Infectious Disease"/>
            <person name="Wu L."/>
            <person name="Ma J."/>
        </authorList>
    </citation>
    <scope>NUCLEOTIDE SEQUENCE [LARGE SCALE GENOMIC DNA]</scope>
    <source>
        <strain evidence="3 4">JCM 6921</strain>
    </source>
</reference>
<evidence type="ECO:0000313" key="4">
    <source>
        <dbReference type="Proteomes" id="UP001500058"/>
    </source>
</evidence>
<organism evidence="3 4">
    <name type="scientific">Streptomyces glaucosporus</name>
    <dbReference type="NCBI Taxonomy" id="284044"/>
    <lineage>
        <taxon>Bacteria</taxon>
        <taxon>Bacillati</taxon>
        <taxon>Actinomycetota</taxon>
        <taxon>Actinomycetes</taxon>
        <taxon>Kitasatosporales</taxon>
        <taxon>Streptomycetaceae</taxon>
        <taxon>Streptomyces</taxon>
    </lineage>
</organism>
<feature type="transmembrane region" description="Helical" evidence="2">
    <location>
        <begin position="314"/>
        <end position="340"/>
    </location>
</feature>
<keyword evidence="2" id="KW-0812">Transmembrane</keyword>
<keyword evidence="4" id="KW-1185">Reference proteome</keyword>
<protein>
    <recommendedName>
        <fullName evidence="5">Integral membrane protein</fullName>
    </recommendedName>
</protein>
<keyword evidence="2" id="KW-1133">Transmembrane helix</keyword>
<keyword evidence="2" id="KW-0472">Membrane</keyword>
<dbReference type="Proteomes" id="UP001500058">
    <property type="component" value="Unassembled WGS sequence"/>
</dbReference>
<evidence type="ECO:0000256" key="1">
    <source>
        <dbReference type="SAM" id="MobiDB-lite"/>
    </source>
</evidence>
<feature type="region of interest" description="Disordered" evidence="1">
    <location>
        <begin position="390"/>
        <end position="419"/>
    </location>
</feature>
<feature type="transmembrane region" description="Helical" evidence="2">
    <location>
        <begin position="46"/>
        <end position="63"/>
    </location>
</feature>